<keyword evidence="1" id="KW-0472">Membrane</keyword>
<reference evidence="2 3" key="1">
    <citation type="submission" date="2021-03" db="EMBL/GenBank/DDBJ databases">
        <title>Genomic Encyclopedia of Type Strains, Phase IV (KMG-IV): sequencing the most valuable type-strain genomes for metagenomic binning, comparative biology and taxonomic classification.</title>
        <authorList>
            <person name="Goeker M."/>
        </authorList>
    </citation>
    <scope>NUCLEOTIDE SEQUENCE [LARGE SCALE GENOMIC DNA]</scope>
    <source>
        <strain evidence="2 3">DSM 26427</strain>
    </source>
</reference>
<feature type="transmembrane region" description="Helical" evidence="1">
    <location>
        <begin position="62"/>
        <end position="85"/>
    </location>
</feature>
<dbReference type="EMBL" id="JAGGJV010000003">
    <property type="protein sequence ID" value="MBP1858432.1"/>
    <property type="molecule type" value="Genomic_DNA"/>
</dbReference>
<name>A0ABS4EKF9_9HYPH</name>
<evidence type="ECO:0000256" key="1">
    <source>
        <dbReference type="SAM" id="Phobius"/>
    </source>
</evidence>
<keyword evidence="1" id="KW-0812">Transmembrane</keyword>
<evidence type="ECO:0000313" key="3">
    <source>
        <dbReference type="Proteomes" id="UP000823786"/>
    </source>
</evidence>
<sequence length="129" mass="14404">MGWKLFAILRLLATPLTIYNAATLDEINFLLIVSYLLSFVATGVVCLYAFDGNLLSKPLRRLIAISLSILLAADAFFVLRLVYWFGKYAPTMSYEPIMTEFAIPMIWNALSVLAAWRYSAGRTVGAART</sequence>
<evidence type="ECO:0000313" key="2">
    <source>
        <dbReference type="EMBL" id="MBP1858432.1"/>
    </source>
</evidence>
<gene>
    <name evidence="2" type="ORF">J2Z75_001940</name>
</gene>
<dbReference type="Proteomes" id="UP000823786">
    <property type="component" value="Unassembled WGS sequence"/>
</dbReference>
<proteinExistence type="predicted"/>
<feature type="transmembrane region" description="Helical" evidence="1">
    <location>
        <begin position="30"/>
        <end position="50"/>
    </location>
</feature>
<feature type="transmembrane region" description="Helical" evidence="1">
    <location>
        <begin position="97"/>
        <end position="118"/>
    </location>
</feature>
<comment type="caution">
    <text evidence="2">The sequence shown here is derived from an EMBL/GenBank/DDBJ whole genome shotgun (WGS) entry which is preliminary data.</text>
</comment>
<accession>A0ABS4EKF9</accession>
<dbReference type="RefSeq" id="WP_209851089.1">
    <property type="nucleotide sequence ID" value="NZ_JAGGJV010000003.1"/>
</dbReference>
<organism evidence="2 3">
    <name type="scientific">Rhizobium herbae</name>
    <dbReference type="NCBI Taxonomy" id="508661"/>
    <lineage>
        <taxon>Bacteria</taxon>
        <taxon>Pseudomonadati</taxon>
        <taxon>Pseudomonadota</taxon>
        <taxon>Alphaproteobacteria</taxon>
        <taxon>Hyphomicrobiales</taxon>
        <taxon>Rhizobiaceae</taxon>
        <taxon>Rhizobium/Agrobacterium group</taxon>
        <taxon>Rhizobium</taxon>
    </lineage>
</organism>
<keyword evidence="1" id="KW-1133">Transmembrane helix</keyword>
<keyword evidence="3" id="KW-1185">Reference proteome</keyword>
<protein>
    <submittedName>
        <fullName evidence="2">Uncharacterized protein</fullName>
    </submittedName>
</protein>